<dbReference type="Proteomes" id="UP000283880">
    <property type="component" value="Unassembled WGS sequence"/>
</dbReference>
<sequence>MIPEYRIEYHLYDLRTRKNLTDRELSKLSGVSKTQINQIEDGKVNPTIRTLCSLSLALGVPPGDLFSILINP</sequence>
<accession>A0A413FI71</accession>
<evidence type="ECO:0000259" key="2">
    <source>
        <dbReference type="PROSITE" id="PS50943"/>
    </source>
</evidence>
<dbReference type="GO" id="GO:0003677">
    <property type="term" value="F:DNA binding"/>
    <property type="evidence" value="ECO:0007669"/>
    <property type="project" value="UniProtKB-KW"/>
</dbReference>
<dbReference type="InterPro" id="IPR001387">
    <property type="entry name" value="Cro/C1-type_HTH"/>
</dbReference>
<dbReference type="AlphaFoldDB" id="A0A413FI71"/>
<evidence type="ECO:0000313" key="3">
    <source>
        <dbReference type="EMBL" id="RGX30951.1"/>
    </source>
</evidence>
<dbReference type="GO" id="GO:0005829">
    <property type="term" value="C:cytosol"/>
    <property type="evidence" value="ECO:0007669"/>
    <property type="project" value="TreeGrafter"/>
</dbReference>
<dbReference type="OrthoDB" id="2187867at2"/>
<organism evidence="3 4">
    <name type="scientific">Enterocloster asparagiformis</name>
    <dbReference type="NCBI Taxonomy" id="333367"/>
    <lineage>
        <taxon>Bacteria</taxon>
        <taxon>Bacillati</taxon>
        <taxon>Bacillota</taxon>
        <taxon>Clostridia</taxon>
        <taxon>Lachnospirales</taxon>
        <taxon>Lachnospiraceae</taxon>
        <taxon>Enterocloster</taxon>
    </lineage>
</organism>
<name>A0A413FI71_9FIRM</name>
<comment type="caution">
    <text evidence="3">The sequence shown here is derived from an EMBL/GenBank/DDBJ whole genome shotgun (WGS) entry which is preliminary data.</text>
</comment>
<dbReference type="SUPFAM" id="SSF47413">
    <property type="entry name" value="lambda repressor-like DNA-binding domains"/>
    <property type="match status" value="1"/>
</dbReference>
<dbReference type="PROSITE" id="PS50943">
    <property type="entry name" value="HTH_CROC1"/>
    <property type="match status" value="1"/>
</dbReference>
<dbReference type="GO" id="GO:0003700">
    <property type="term" value="F:DNA-binding transcription factor activity"/>
    <property type="evidence" value="ECO:0007669"/>
    <property type="project" value="TreeGrafter"/>
</dbReference>
<evidence type="ECO:0000256" key="1">
    <source>
        <dbReference type="ARBA" id="ARBA00023125"/>
    </source>
</evidence>
<reference evidence="3 4" key="1">
    <citation type="submission" date="2018-08" db="EMBL/GenBank/DDBJ databases">
        <title>A genome reference for cultivated species of the human gut microbiota.</title>
        <authorList>
            <person name="Zou Y."/>
            <person name="Xue W."/>
            <person name="Luo G."/>
        </authorList>
    </citation>
    <scope>NUCLEOTIDE SEQUENCE [LARGE SCALE GENOMIC DNA]</scope>
    <source>
        <strain evidence="3 4">AF04-15</strain>
    </source>
</reference>
<dbReference type="InterPro" id="IPR050807">
    <property type="entry name" value="TransReg_Diox_bact_type"/>
</dbReference>
<dbReference type="Gene3D" id="1.10.260.40">
    <property type="entry name" value="lambda repressor-like DNA-binding domains"/>
    <property type="match status" value="1"/>
</dbReference>
<dbReference type="InterPro" id="IPR010982">
    <property type="entry name" value="Lambda_DNA-bd_dom_sf"/>
</dbReference>
<dbReference type="SMART" id="SM00530">
    <property type="entry name" value="HTH_XRE"/>
    <property type="match status" value="1"/>
</dbReference>
<evidence type="ECO:0000313" key="4">
    <source>
        <dbReference type="Proteomes" id="UP000283880"/>
    </source>
</evidence>
<dbReference type="EMBL" id="QSBM01000004">
    <property type="protein sequence ID" value="RGX30951.1"/>
    <property type="molecule type" value="Genomic_DNA"/>
</dbReference>
<proteinExistence type="predicted"/>
<keyword evidence="1" id="KW-0238">DNA-binding</keyword>
<feature type="domain" description="HTH cro/C1-type" evidence="2">
    <location>
        <begin position="11"/>
        <end position="65"/>
    </location>
</feature>
<gene>
    <name evidence="3" type="ORF">DWV29_07225</name>
</gene>
<dbReference type="PANTHER" id="PTHR46797:SF1">
    <property type="entry name" value="METHYLPHOSPHONATE SYNTHASE"/>
    <property type="match status" value="1"/>
</dbReference>
<dbReference type="Pfam" id="PF01381">
    <property type="entry name" value="HTH_3"/>
    <property type="match status" value="1"/>
</dbReference>
<dbReference type="PANTHER" id="PTHR46797">
    <property type="entry name" value="HTH-TYPE TRANSCRIPTIONAL REGULATOR"/>
    <property type="match status" value="1"/>
</dbReference>
<protein>
    <submittedName>
        <fullName evidence="3">XRE family transcriptional regulator</fullName>
    </submittedName>
</protein>
<dbReference type="CDD" id="cd00093">
    <property type="entry name" value="HTH_XRE"/>
    <property type="match status" value="1"/>
</dbReference>